<comment type="caution">
    <text evidence="1">The sequence shown here is derived from an EMBL/GenBank/DDBJ whole genome shotgun (WGS) entry which is preliminary data.</text>
</comment>
<reference evidence="1 2" key="1">
    <citation type="submission" date="2024-01" db="EMBL/GenBank/DDBJ databases">
        <title>Complete genome of Cladobotryum mycophilum ATHUM6906.</title>
        <authorList>
            <person name="Christinaki A.C."/>
            <person name="Myridakis A.I."/>
            <person name="Kouvelis V.N."/>
        </authorList>
    </citation>
    <scope>NUCLEOTIDE SEQUENCE [LARGE SCALE GENOMIC DNA]</scope>
    <source>
        <strain evidence="1 2">ATHUM6906</strain>
    </source>
</reference>
<gene>
    <name evidence="1" type="ORF">PT974_05546</name>
</gene>
<evidence type="ECO:0000313" key="1">
    <source>
        <dbReference type="EMBL" id="KAK5992146.1"/>
    </source>
</evidence>
<dbReference type="Proteomes" id="UP001338125">
    <property type="component" value="Unassembled WGS sequence"/>
</dbReference>
<protein>
    <submittedName>
        <fullName evidence="1">Uncharacterized protein</fullName>
    </submittedName>
</protein>
<name>A0ABR0SJY3_9HYPO</name>
<evidence type="ECO:0000313" key="2">
    <source>
        <dbReference type="Proteomes" id="UP001338125"/>
    </source>
</evidence>
<sequence length="307" mass="35509">MADTVEVEPEVYEPTLVDIIVVRVMLVRAGLVADLIDNIFDHAEYWAHSTSQATLDENIRAHYAPNQLSEEYHNKKFLLRSYPVGFMRPPQGAATIRYRKKAIDPLPLTQECDREYFKNLVPYPIPPLDAPARKVVFRIRSHDQGWTTHSTPGAFHDAATWFDVGIEKFDANHFCASCIDTSSKELSLCKLRTVQPPPVRRKSSSNGTDEYEFELRERFNKWEIQRNRVAQHDWTDYEVTWTYKDNIPHDSLVGEDLFNQGKNPKGYDGEFVRSLRLGDVITVWGRSVQAGWENFIESVQIDVYWAL</sequence>
<proteinExistence type="predicted"/>
<organism evidence="1 2">
    <name type="scientific">Cladobotryum mycophilum</name>
    <dbReference type="NCBI Taxonomy" id="491253"/>
    <lineage>
        <taxon>Eukaryota</taxon>
        <taxon>Fungi</taxon>
        <taxon>Dikarya</taxon>
        <taxon>Ascomycota</taxon>
        <taxon>Pezizomycotina</taxon>
        <taxon>Sordariomycetes</taxon>
        <taxon>Hypocreomycetidae</taxon>
        <taxon>Hypocreales</taxon>
        <taxon>Hypocreaceae</taxon>
        <taxon>Cladobotryum</taxon>
    </lineage>
</organism>
<dbReference type="EMBL" id="JAVFKD010000012">
    <property type="protein sequence ID" value="KAK5992146.1"/>
    <property type="molecule type" value="Genomic_DNA"/>
</dbReference>
<keyword evidence="2" id="KW-1185">Reference proteome</keyword>
<accession>A0ABR0SJY3</accession>